<feature type="transmembrane region" description="Helical" evidence="6">
    <location>
        <begin position="682"/>
        <end position="705"/>
    </location>
</feature>
<dbReference type="Gene3D" id="3.40.50.300">
    <property type="entry name" value="P-loop containing nucleotide triphosphate hydrolases"/>
    <property type="match status" value="1"/>
</dbReference>
<evidence type="ECO:0000256" key="5">
    <source>
        <dbReference type="SAM" id="MobiDB-lite"/>
    </source>
</evidence>
<gene>
    <name evidence="9" type="ORF">CDCA_CDCA01G0031</name>
</gene>
<dbReference type="InterPro" id="IPR039421">
    <property type="entry name" value="Type_1_exporter"/>
</dbReference>
<dbReference type="AlphaFoldDB" id="A0AAV9IP77"/>
<dbReference type="InterPro" id="IPR036640">
    <property type="entry name" value="ABC1_TM_sf"/>
</dbReference>
<evidence type="ECO:0000256" key="4">
    <source>
        <dbReference type="ARBA" id="ARBA00023136"/>
    </source>
</evidence>
<dbReference type="PANTHER" id="PTHR43394">
    <property type="entry name" value="ATP-DEPENDENT PERMEASE MDL1, MITOCHONDRIAL"/>
    <property type="match status" value="1"/>
</dbReference>
<feature type="transmembrane region" description="Helical" evidence="6">
    <location>
        <begin position="602"/>
        <end position="621"/>
    </location>
</feature>
<feature type="transmembrane region" description="Helical" evidence="6">
    <location>
        <begin position="711"/>
        <end position="733"/>
    </location>
</feature>
<dbReference type="PANTHER" id="PTHR43394:SF1">
    <property type="entry name" value="ATP-BINDING CASSETTE SUB-FAMILY B MEMBER 10, MITOCHONDRIAL"/>
    <property type="match status" value="1"/>
</dbReference>
<feature type="transmembrane region" description="Helical" evidence="6">
    <location>
        <begin position="500"/>
        <end position="525"/>
    </location>
</feature>
<dbReference type="SUPFAM" id="SSF90123">
    <property type="entry name" value="ABC transporter transmembrane region"/>
    <property type="match status" value="1"/>
</dbReference>
<dbReference type="PROSITE" id="PS50893">
    <property type="entry name" value="ABC_TRANSPORTER_2"/>
    <property type="match status" value="1"/>
</dbReference>
<evidence type="ECO:0000313" key="9">
    <source>
        <dbReference type="EMBL" id="KAK4534006.1"/>
    </source>
</evidence>
<dbReference type="Pfam" id="PF00664">
    <property type="entry name" value="ABC_membrane"/>
    <property type="match status" value="1"/>
</dbReference>
<feature type="domain" description="ABC transmembrane type-1" evidence="8">
    <location>
        <begin position="455"/>
        <end position="744"/>
    </location>
</feature>
<evidence type="ECO:0000256" key="6">
    <source>
        <dbReference type="SAM" id="Phobius"/>
    </source>
</evidence>
<dbReference type="Proteomes" id="UP001301350">
    <property type="component" value="Unassembled WGS sequence"/>
</dbReference>
<dbReference type="InterPro" id="IPR027417">
    <property type="entry name" value="P-loop_NTPase"/>
</dbReference>
<dbReference type="Pfam" id="PF00005">
    <property type="entry name" value="ABC_tran"/>
    <property type="match status" value="1"/>
</dbReference>
<evidence type="ECO:0000256" key="3">
    <source>
        <dbReference type="ARBA" id="ARBA00022989"/>
    </source>
</evidence>
<evidence type="ECO:0000259" key="8">
    <source>
        <dbReference type="PROSITE" id="PS50929"/>
    </source>
</evidence>
<feature type="compositionally biased region" description="Basic and acidic residues" evidence="5">
    <location>
        <begin position="201"/>
        <end position="210"/>
    </location>
</feature>
<evidence type="ECO:0000256" key="1">
    <source>
        <dbReference type="ARBA" id="ARBA00004141"/>
    </source>
</evidence>
<evidence type="ECO:0008006" key="11">
    <source>
        <dbReference type="Google" id="ProtNLM"/>
    </source>
</evidence>
<keyword evidence="3 6" id="KW-1133">Transmembrane helix</keyword>
<evidence type="ECO:0000259" key="7">
    <source>
        <dbReference type="PROSITE" id="PS50893"/>
    </source>
</evidence>
<dbReference type="InterPro" id="IPR003439">
    <property type="entry name" value="ABC_transporter-like_ATP-bd"/>
</dbReference>
<dbReference type="InterPro" id="IPR011527">
    <property type="entry name" value="ABC1_TM_dom"/>
</dbReference>
<evidence type="ECO:0000313" key="10">
    <source>
        <dbReference type="Proteomes" id="UP001301350"/>
    </source>
</evidence>
<dbReference type="GO" id="GO:0016020">
    <property type="term" value="C:membrane"/>
    <property type="evidence" value="ECO:0007669"/>
    <property type="project" value="UniProtKB-SubCell"/>
</dbReference>
<feature type="region of interest" description="Disordered" evidence="5">
    <location>
        <begin position="1"/>
        <end position="314"/>
    </location>
</feature>
<dbReference type="SUPFAM" id="SSF52540">
    <property type="entry name" value="P-loop containing nucleoside triphosphate hydrolases"/>
    <property type="match status" value="1"/>
</dbReference>
<feature type="transmembrane region" description="Helical" evidence="6">
    <location>
        <begin position="451"/>
        <end position="473"/>
    </location>
</feature>
<sequence length="1128" mass="119985">MESDVPSEGEASAESQHEASARGDGSRQAAQMPATRVCEQTPADAGAASRPVTHGPGQGSAAATASLRATENVASDSAGHVTTAHPGSLDTPIEDAETSADDLSRSLSRTGPSLASAVARGVAPTAWQRPALSQVGAASKPRGEGQQPTISRARASSEPDGAGPRLAASTASSPGAFAEQRARLTANLSPLAEVGQLADTPPRHSVDDSRLPATFAAPAADAAERPSVDSLGEPPTYVPRGVAAGARQPPNPDDLEAATADSEEGGDVPSDADRYSRSRRKGGGMTHMASATSGGSDTARRQPRFRFHPRESVRRSAQAVVDALSALVLEPPLIEDPAGVPYWEYFADSLRGVESDAEEDEDEQRPEAAVAADAKGSTAASRTRRRRKSPYRPPGRPHMPWCGGGFGNGAGCRFSLRTCALNPYERRRRFDVARNIYAILSPRSWLVHSTLHATIGLVTALLLGVVLPIYAFLFRNVVDAWADYMLRVNTQSAESLNRTAILSFVGVTLAAPLLSFLHYAFLGAISRRVRNRLRLWSFTALLQTNGIDTDRLDRYLYDYDVLGQVVTVCSEAVDQLANILTYGVQLIASVVIGLVVNWAMYLVLIASTPLLAVVGLLYNLATSRRQQLVAAAVYESQSHLASARASLPTVALSNQHQKEFVGLYHCIERERVLQRRLTLMEALVRSLSYLMVVSVFFVIGVYMGGHLSHRLGWSVGSLVASMILALLTVSSAMKTAENAAAYRGANEKTHLFLDFVLDLVDESQLGLGTLFRVDERNMRVAFVNVSCTASGSSQTAGAPASAKNAATAGSGSGSSGDSQPAKAAAAAAAMVGGASAHARYAATAAKGVSGGRAPRYLLFNVNLAVEHHQTHAIVVRRRRHEQLLLELLSGKRRPEEGDVLLGEHRLQDYSPAALAAAVGLVPLRGRKILPGATIFDNITYGSMGASFTEVRAAAMTVGLHEVILRTPDGYQTVLQGSDEDGAQGTFTPTQVQVLSLARALLKDPGLLVLDSATYSALMETTVGGAALDIKSICRGRTVIFVLHASVIEELYFTDVISVIEDGRLAEQGTHHALMERRNGRYGQMVRANLARDTNIDDDDDDDDDDDEGDNDGEAEGKGADGERVPETV</sequence>
<dbReference type="PROSITE" id="PS50929">
    <property type="entry name" value="ABC_TM1F"/>
    <property type="match status" value="1"/>
</dbReference>
<feature type="compositionally biased region" description="Acidic residues" evidence="5">
    <location>
        <begin position="355"/>
        <end position="364"/>
    </location>
</feature>
<comment type="subcellular location">
    <subcellularLocation>
        <location evidence="1">Membrane</location>
        <topology evidence="1">Multi-pass membrane protein</topology>
    </subcellularLocation>
</comment>
<keyword evidence="10" id="KW-1185">Reference proteome</keyword>
<dbReference type="EMBL" id="JANCYW010000001">
    <property type="protein sequence ID" value="KAK4534006.1"/>
    <property type="molecule type" value="Genomic_DNA"/>
</dbReference>
<feature type="compositionally biased region" description="Basic and acidic residues" evidence="5">
    <location>
        <begin position="15"/>
        <end position="25"/>
    </location>
</feature>
<feature type="region of interest" description="Disordered" evidence="5">
    <location>
        <begin position="790"/>
        <end position="819"/>
    </location>
</feature>
<feature type="region of interest" description="Disordered" evidence="5">
    <location>
        <begin position="1090"/>
        <end position="1128"/>
    </location>
</feature>
<feature type="region of interest" description="Disordered" evidence="5">
    <location>
        <begin position="353"/>
        <end position="398"/>
    </location>
</feature>
<name>A0AAV9IP77_CYACA</name>
<keyword evidence="4 6" id="KW-0472">Membrane</keyword>
<feature type="compositionally biased region" description="Acidic residues" evidence="5">
    <location>
        <begin position="1095"/>
        <end position="1113"/>
    </location>
</feature>
<accession>A0AAV9IP77</accession>
<feature type="compositionally biased region" description="Polar residues" evidence="5">
    <location>
        <begin position="61"/>
        <end position="75"/>
    </location>
</feature>
<dbReference type="Gene3D" id="1.20.1560.10">
    <property type="entry name" value="ABC transporter type 1, transmembrane domain"/>
    <property type="match status" value="1"/>
</dbReference>
<feature type="compositionally biased region" description="Low complexity" evidence="5">
    <location>
        <begin position="796"/>
        <end position="809"/>
    </location>
</feature>
<dbReference type="GO" id="GO:0005524">
    <property type="term" value="F:ATP binding"/>
    <property type="evidence" value="ECO:0007669"/>
    <property type="project" value="InterPro"/>
</dbReference>
<comment type="caution">
    <text evidence="9">The sequence shown here is derived from an EMBL/GenBank/DDBJ whole genome shotgun (WGS) entry which is preliminary data.</text>
</comment>
<evidence type="ECO:0000256" key="2">
    <source>
        <dbReference type="ARBA" id="ARBA00022692"/>
    </source>
</evidence>
<dbReference type="GO" id="GO:0016887">
    <property type="term" value="F:ATP hydrolysis activity"/>
    <property type="evidence" value="ECO:0007669"/>
    <property type="project" value="InterPro"/>
</dbReference>
<reference evidence="9 10" key="1">
    <citation type="submission" date="2022-07" db="EMBL/GenBank/DDBJ databases">
        <title>Genome-wide signatures of adaptation to extreme environments.</title>
        <authorList>
            <person name="Cho C.H."/>
            <person name="Yoon H.S."/>
        </authorList>
    </citation>
    <scope>NUCLEOTIDE SEQUENCE [LARGE SCALE GENOMIC DNA]</scope>
    <source>
        <strain evidence="9 10">DBV 063 E5</strain>
    </source>
</reference>
<feature type="domain" description="ABC transporter" evidence="7">
    <location>
        <begin position="843"/>
        <end position="1086"/>
    </location>
</feature>
<proteinExistence type="predicted"/>
<organism evidence="9 10">
    <name type="scientific">Cyanidium caldarium</name>
    <name type="common">Red alga</name>
    <dbReference type="NCBI Taxonomy" id="2771"/>
    <lineage>
        <taxon>Eukaryota</taxon>
        <taxon>Rhodophyta</taxon>
        <taxon>Bangiophyceae</taxon>
        <taxon>Cyanidiales</taxon>
        <taxon>Cyanidiaceae</taxon>
        <taxon>Cyanidium</taxon>
    </lineage>
</organism>
<keyword evidence="2 6" id="KW-0812">Transmembrane</keyword>
<protein>
    <recommendedName>
        <fullName evidence="11">ABC transporter</fullName>
    </recommendedName>
</protein>
<dbReference type="GO" id="GO:0015421">
    <property type="term" value="F:ABC-type oligopeptide transporter activity"/>
    <property type="evidence" value="ECO:0007669"/>
    <property type="project" value="TreeGrafter"/>
</dbReference>
<feature type="compositionally biased region" description="Acidic residues" evidence="5">
    <location>
        <begin position="253"/>
        <end position="266"/>
    </location>
</feature>
<feature type="compositionally biased region" description="Basic and acidic residues" evidence="5">
    <location>
        <begin position="1114"/>
        <end position="1128"/>
    </location>
</feature>